<proteinExistence type="inferred from homology"/>
<evidence type="ECO:0000256" key="3">
    <source>
        <dbReference type="ARBA" id="ARBA00022764"/>
    </source>
</evidence>
<dbReference type="GO" id="GO:0030288">
    <property type="term" value="C:outer membrane-bounded periplasmic space"/>
    <property type="evidence" value="ECO:0007669"/>
    <property type="project" value="InterPro"/>
</dbReference>
<keyword evidence="1 7" id="KW-0732">Signal</keyword>
<feature type="region of interest" description="Disordered" evidence="8">
    <location>
        <begin position="29"/>
        <end position="48"/>
    </location>
</feature>
<keyword evidence="4 7" id="KW-0697">Rotamase</keyword>
<name>A0A147H8D2_9BURK</name>
<dbReference type="InterPro" id="IPR023058">
    <property type="entry name" value="PPIase_PpiC_CS"/>
</dbReference>
<dbReference type="InterPro" id="IPR046357">
    <property type="entry name" value="PPIase_dom_sf"/>
</dbReference>
<dbReference type="PANTHER" id="PTHR47637:SF1">
    <property type="entry name" value="CHAPERONE SURA"/>
    <property type="match status" value="1"/>
</dbReference>
<keyword evidence="11" id="KW-1185">Reference proteome</keyword>
<dbReference type="PROSITE" id="PS50198">
    <property type="entry name" value="PPIC_PPIASE_2"/>
    <property type="match status" value="2"/>
</dbReference>
<dbReference type="Gene3D" id="1.10.4030.10">
    <property type="entry name" value="Porin chaperone SurA, peptide-binding domain"/>
    <property type="match status" value="1"/>
</dbReference>
<dbReference type="SUPFAM" id="SSF54534">
    <property type="entry name" value="FKBP-like"/>
    <property type="match status" value="2"/>
</dbReference>
<dbReference type="PROSITE" id="PS01096">
    <property type="entry name" value="PPIC_PPIASE_1"/>
    <property type="match status" value="1"/>
</dbReference>
<evidence type="ECO:0000259" key="9">
    <source>
        <dbReference type="PROSITE" id="PS50198"/>
    </source>
</evidence>
<dbReference type="InterPro" id="IPR027304">
    <property type="entry name" value="Trigger_fact/SurA_dom_sf"/>
</dbReference>
<evidence type="ECO:0000256" key="5">
    <source>
        <dbReference type="ARBA" id="ARBA00023186"/>
    </source>
</evidence>
<dbReference type="GO" id="GO:0042277">
    <property type="term" value="F:peptide binding"/>
    <property type="evidence" value="ECO:0007669"/>
    <property type="project" value="InterPro"/>
</dbReference>
<dbReference type="InterPro" id="IPR000297">
    <property type="entry name" value="PPIase_PpiC"/>
</dbReference>
<feature type="signal peptide" evidence="7">
    <location>
        <begin position="1"/>
        <end position="23"/>
    </location>
</feature>
<feature type="domain" description="PpiC" evidence="9">
    <location>
        <begin position="227"/>
        <end position="329"/>
    </location>
</feature>
<evidence type="ECO:0000256" key="6">
    <source>
        <dbReference type="ARBA" id="ARBA00023235"/>
    </source>
</evidence>
<evidence type="ECO:0000256" key="8">
    <source>
        <dbReference type="SAM" id="MobiDB-lite"/>
    </source>
</evidence>
<sequence length="489" mass="53364" precursor="true">MRFPLSVFALSCAALLAAPAVQAQQNGAGARQAQGRSGTAAAPQAAPARRGITDIMRAGPATTTLPPAASAGSQATGQRAAEYIVALVNSEPITNTQVQKRVERILREAGPEAERIPRDQLNRQVLEQIISERAQLQLAKELNIRIDTIAIDQAEEVVARQNQVSLTELRRRVAEAGLSREEFRNNLRDQLLLTRLRERELEGRVKVSDDEIDQFLREQRAAASTAVPDINLAQVLVVVPERATPAQVADAQKRAEDIARRARAGEDFSQLATQLSDAPDARATGGVLGLRPADRYPPLFVESTQTAPVGSIVGPVRSGAGFHVLKVLAKQSAASPDAVVTQTQVRHILIRPDGTRTPEQVAAQLADYKRRVQAGTADFATLARDNSQDTVSARQGGELGWSTPGQFVPEFEEAMSRLQPGQISDPVITRFGVHLIQVEGRRDAKLNPAELREAARNILRDRKMEDAYEAWAQEVRQRAYVEMREPPTS</sequence>
<comment type="domain">
    <text evidence="7">The PPIase activity resides only in the second parvulin domain. The N-terminal region and the C-terminal tail are necessary and sufficient for the chaperone activity of SurA. The PPIase activity is dispensable for SurA to function as a chaperone. The N-terminal region and the C-terminal tail are also required for porin recognition.</text>
</comment>
<evidence type="ECO:0000256" key="1">
    <source>
        <dbReference type="ARBA" id="ARBA00022729"/>
    </source>
</evidence>
<dbReference type="InterPro" id="IPR015391">
    <property type="entry name" value="SurA_N"/>
</dbReference>
<dbReference type="GO" id="GO:0050821">
    <property type="term" value="P:protein stabilization"/>
    <property type="evidence" value="ECO:0007669"/>
    <property type="project" value="InterPro"/>
</dbReference>
<comment type="caution">
    <text evidence="10">The sequence shown here is derived from an EMBL/GenBank/DDBJ whole genome shotgun (WGS) entry which is preliminary data.</text>
</comment>
<dbReference type="Pfam" id="PF09312">
    <property type="entry name" value="SurA_N"/>
    <property type="match status" value="1"/>
</dbReference>
<keyword evidence="5 7" id="KW-0143">Chaperone</keyword>
<keyword evidence="6 7" id="KW-0413">Isomerase</keyword>
<keyword evidence="3 7" id="KW-0574">Periplasm</keyword>
<dbReference type="Proteomes" id="UP000072741">
    <property type="component" value="Unassembled WGS sequence"/>
</dbReference>
<comment type="catalytic activity">
    <reaction evidence="7">
        <text>[protein]-peptidylproline (omega=180) = [protein]-peptidylproline (omega=0)</text>
        <dbReference type="Rhea" id="RHEA:16237"/>
        <dbReference type="Rhea" id="RHEA-COMP:10747"/>
        <dbReference type="Rhea" id="RHEA-COMP:10748"/>
        <dbReference type="ChEBI" id="CHEBI:83833"/>
        <dbReference type="ChEBI" id="CHEBI:83834"/>
        <dbReference type="EC" id="5.2.1.8"/>
    </reaction>
</comment>
<dbReference type="SUPFAM" id="SSF109998">
    <property type="entry name" value="Triger factor/SurA peptide-binding domain-like"/>
    <property type="match status" value="1"/>
</dbReference>
<gene>
    <name evidence="7" type="primary">surA</name>
    <name evidence="10" type="ORF">NS331_03950</name>
</gene>
<dbReference type="InterPro" id="IPR023034">
    <property type="entry name" value="PPIase_SurA"/>
</dbReference>
<organism evidence="10 11">
    <name type="scientific">Pseudacidovorax intermedius</name>
    <dbReference type="NCBI Taxonomy" id="433924"/>
    <lineage>
        <taxon>Bacteria</taxon>
        <taxon>Pseudomonadati</taxon>
        <taxon>Pseudomonadota</taxon>
        <taxon>Betaproteobacteria</taxon>
        <taxon>Burkholderiales</taxon>
        <taxon>Comamonadaceae</taxon>
        <taxon>Pseudacidovorax</taxon>
    </lineage>
</organism>
<dbReference type="PATRIC" id="fig|433924.3.peg.2624"/>
<dbReference type="EMBL" id="LDSL01000029">
    <property type="protein sequence ID" value="KTT26197.1"/>
    <property type="molecule type" value="Genomic_DNA"/>
</dbReference>
<comment type="subcellular location">
    <subcellularLocation>
        <location evidence="7">Periplasm</location>
    </subcellularLocation>
    <text evidence="7">Is capable of associating with the outer membrane.</text>
</comment>
<evidence type="ECO:0000256" key="2">
    <source>
        <dbReference type="ARBA" id="ARBA00022737"/>
    </source>
</evidence>
<feature type="chain" id="PRO_5009000134" description="Chaperone SurA" evidence="7">
    <location>
        <begin position="24"/>
        <end position="489"/>
    </location>
</feature>
<dbReference type="Pfam" id="PF00639">
    <property type="entry name" value="Rotamase"/>
    <property type="match status" value="2"/>
</dbReference>
<dbReference type="RefSeq" id="WP_058640707.1">
    <property type="nucleotide sequence ID" value="NZ_LDSL01000029.1"/>
</dbReference>
<protein>
    <recommendedName>
        <fullName evidence="7">Chaperone SurA</fullName>
    </recommendedName>
    <alternativeName>
        <fullName evidence="7">Peptidyl-prolyl cis-trans isomerase SurA</fullName>
        <shortName evidence="7">PPIase SurA</shortName>
        <ecNumber evidence="7">5.2.1.8</ecNumber>
    </alternativeName>
    <alternativeName>
        <fullName evidence="7">Rotamase SurA</fullName>
    </alternativeName>
</protein>
<feature type="domain" description="PpiC" evidence="9">
    <location>
        <begin position="340"/>
        <end position="440"/>
    </location>
</feature>
<comment type="function">
    <text evidence="7">Chaperone involved in the correct folding and assembly of outer membrane proteins. Recognizes specific patterns of aromatic residues and the orientation of their side chains, which are found more frequently in integral outer membrane proteins. May act in both early periplasmic and late outer membrane-associated steps of protein maturation.</text>
</comment>
<accession>A0A147H8D2</accession>
<dbReference type="GO" id="GO:0006457">
    <property type="term" value="P:protein folding"/>
    <property type="evidence" value="ECO:0007669"/>
    <property type="project" value="UniProtKB-UniRule"/>
</dbReference>
<evidence type="ECO:0000313" key="11">
    <source>
        <dbReference type="Proteomes" id="UP000072741"/>
    </source>
</evidence>
<dbReference type="EC" id="5.2.1.8" evidence="7"/>
<dbReference type="AlphaFoldDB" id="A0A147H8D2"/>
<dbReference type="Gene3D" id="3.10.50.40">
    <property type="match status" value="2"/>
</dbReference>
<evidence type="ECO:0000256" key="7">
    <source>
        <dbReference type="HAMAP-Rule" id="MF_01183"/>
    </source>
</evidence>
<dbReference type="OrthoDB" id="14196at2"/>
<dbReference type="GO" id="GO:0043165">
    <property type="term" value="P:Gram-negative-bacterium-type cell outer membrane assembly"/>
    <property type="evidence" value="ECO:0007669"/>
    <property type="project" value="InterPro"/>
</dbReference>
<reference evidence="10 11" key="1">
    <citation type="journal article" date="2016" name="Front. Microbiol.">
        <title>Genomic Resource of Rice Seed Associated Bacteria.</title>
        <authorList>
            <person name="Midha S."/>
            <person name="Bansal K."/>
            <person name="Sharma S."/>
            <person name="Kumar N."/>
            <person name="Patil P.P."/>
            <person name="Chaudhry V."/>
            <person name="Patil P.B."/>
        </authorList>
    </citation>
    <scope>NUCLEOTIDE SEQUENCE [LARGE SCALE GENOMIC DNA]</scope>
    <source>
        <strain evidence="10 11">NS331</strain>
    </source>
</reference>
<evidence type="ECO:0000256" key="4">
    <source>
        <dbReference type="ARBA" id="ARBA00023110"/>
    </source>
</evidence>
<dbReference type="PANTHER" id="PTHR47637">
    <property type="entry name" value="CHAPERONE SURA"/>
    <property type="match status" value="1"/>
</dbReference>
<keyword evidence="2 7" id="KW-0677">Repeat</keyword>
<evidence type="ECO:0000313" key="10">
    <source>
        <dbReference type="EMBL" id="KTT26197.1"/>
    </source>
</evidence>
<dbReference type="HAMAP" id="MF_01183">
    <property type="entry name" value="Chaperone_SurA"/>
    <property type="match status" value="1"/>
</dbReference>
<dbReference type="GO" id="GO:0051082">
    <property type="term" value="F:unfolded protein binding"/>
    <property type="evidence" value="ECO:0007669"/>
    <property type="project" value="UniProtKB-UniRule"/>
</dbReference>
<dbReference type="InterPro" id="IPR050280">
    <property type="entry name" value="OMP_Chaperone_SurA"/>
</dbReference>
<dbReference type="GO" id="GO:0003755">
    <property type="term" value="F:peptidyl-prolyl cis-trans isomerase activity"/>
    <property type="evidence" value="ECO:0007669"/>
    <property type="project" value="UniProtKB-UniRule"/>
</dbReference>